<organism evidence="2 3">
    <name type="scientific">Nonlabens arenilitoris</name>
    <dbReference type="NCBI Taxonomy" id="1217969"/>
    <lineage>
        <taxon>Bacteria</taxon>
        <taxon>Pseudomonadati</taxon>
        <taxon>Bacteroidota</taxon>
        <taxon>Flavobacteriia</taxon>
        <taxon>Flavobacteriales</taxon>
        <taxon>Flavobacteriaceae</taxon>
        <taxon>Nonlabens</taxon>
    </lineage>
</organism>
<dbReference type="EMBL" id="MTPW01000001">
    <property type="protein sequence ID" value="PQJ32396.1"/>
    <property type="molecule type" value="Genomic_DNA"/>
</dbReference>
<evidence type="ECO:0000313" key="3">
    <source>
        <dbReference type="Proteomes" id="UP000239747"/>
    </source>
</evidence>
<evidence type="ECO:0000259" key="1">
    <source>
        <dbReference type="PROSITE" id="PS50830"/>
    </source>
</evidence>
<dbReference type="Pfam" id="PF00565">
    <property type="entry name" value="SNase"/>
    <property type="match status" value="1"/>
</dbReference>
<protein>
    <recommendedName>
        <fullName evidence="1">TNase-like domain-containing protein</fullName>
    </recommendedName>
</protein>
<dbReference type="AlphaFoldDB" id="A0A2S7UBT8"/>
<gene>
    <name evidence="2" type="ORF">BST92_10875</name>
</gene>
<comment type="caution">
    <text evidence="2">The sequence shown here is derived from an EMBL/GenBank/DDBJ whole genome shotgun (WGS) entry which is preliminary data.</text>
</comment>
<dbReference type="InterPro" id="IPR016071">
    <property type="entry name" value="Staphylococal_nuclease_OB-fold"/>
</dbReference>
<feature type="domain" description="TNase-like" evidence="1">
    <location>
        <begin position="11"/>
        <end position="159"/>
    </location>
</feature>
<evidence type="ECO:0000313" key="2">
    <source>
        <dbReference type="EMBL" id="PQJ32396.1"/>
    </source>
</evidence>
<sequence>MQTSANKQTRVRPHYEVVKVLDGDGLIVKNIFTNDEEEIRLLGIDAPEIKVCRKLKQDEREVNISGTYLIELGFKSMKFLLKKAKPQTSVTIVQEQSNLTDAFGRTLAYIILPNGKTLNEIMVRRGYAKPYNKVFCSELPKYQALNLRAKTKKKGLYSLINSF</sequence>
<dbReference type="InterPro" id="IPR035437">
    <property type="entry name" value="SNase_OB-fold_sf"/>
</dbReference>
<keyword evidence="3" id="KW-1185">Reference proteome</keyword>
<accession>A0A2S7UBT8</accession>
<proteinExistence type="predicted"/>
<dbReference type="RefSeq" id="WP_146105147.1">
    <property type="nucleotide sequence ID" value="NZ_MTPW01000001.1"/>
</dbReference>
<dbReference type="Gene3D" id="2.40.50.90">
    <property type="match status" value="1"/>
</dbReference>
<dbReference type="Proteomes" id="UP000239747">
    <property type="component" value="Unassembled WGS sequence"/>
</dbReference>
<dbReference type="PROSITE" id="PS50830">
    <property type="entry name" value="TNASE_3"/>
    <property type="match status" value="1"/>
</dbReference>
<dbReference type="SMART" id="SM00318">
    <property type="entry name" value="SNc"/>
    <property type="match status" value="1"/>
</dbReference>
<dbReference type="OrthoDB" id="4376109at2"/>
<reference evidence="2 3" key="1">
    <citation type="submission" date="2017-01" db="EMBL/GenBank/DDBJ databases">
        <title>Trade-off between light-utilization and light-protection in marine flavobacteria.</title>
        <authorList>
            <person name="Kumagai Y."/>
            <person name="Yoshizawa S."/>
            <person name="Kogure K."/>
            <person name="Iwasaki W."/>
        </authorList>
    </citation>
    <scope>NUCLEOTIDE SEQUENCE [LARGE SCALE GENOMIC DNA]</scope>
    <source>
        <strain evidence="2 3">KCTC 32109</strain>
    </source>
</reference>
<dbReference type="SUPFAM" id="SSF50199">
    <property type="entry name" value="Staphylococcal nuclease"/>
    <property type="match status" value="1"/>
</dbReference>
<name>A0A2S7UBT8_9FLAO</name>